<sequence length="135" mass="14407">QSLARSQALCATYISLPWLRSPATAWTLPSEAWPMGAFGEPLSLWQGRRTDTEAHRPLTAEASLPSCSALSVPWRGRKRGLRAEGVWGSHFAGQSLLLSLAVALGSFPWAVLSRAQGFAEGGGPSLQLGCRPPLP</sequence>
<reference evidence="1" key="2">
    <citation type="journal article" date="1997" name="Genome Res.">
        <title>Large-scale concatenation cDNA sequencing.</title>
        <authorList>
            <person name="Yu W."/>
            <person name="Andersson B."/>
            <person name="Worley K.C."/>
            <person name="Muzny D.M."/>
            <person name="Ding Y."/>
            <person name="Liu W."/>
            <person name="Ricafrente J.Y."/>
            <person name="Wentland M.A."/>
            <person name="Lennon G."/>
            <person name="Gibbs R.A."/>
        </authorList>
    </citation>
    <scope>NUCLEOTIDE SEQUENCE</scope>
    <source>
        <tissue evidence="1">Brain</tissue>
    </source>
</reference>
<reference evidence="1" key="1">
    <citation type="journal article" date="1996" name="Anal. Biochem.">
        <title>A "double adaptor" method for improved shotgun library construction.</title>
        <authorList>
            <person name="Andersson B."/>
            <person name="Wentland M.A."/>
            <person name="Ricafrente J.Y."/>
            <person name="Liu W."/>
            <person name="Gibbs R.A."/>
        </authorList>
    </citation>
    <scope>NUCLEOTIDE SEQUENCE</scope>
    <source>
        <tissue evidence="1">Brain</tissue>
    </source>
</reference>
<proteinExistence type="evidence at transcript level"/>
<dbReference type="AlphaFoldDB" id="Q99779"/>
<accession>Q99779</accession>
<evidence type="ECO:0000313" key="1">
    <source>
        <dbReference type="EMBL" id="AAB50218.1"/>
    </source>
</evidence>
<dbReference type="EMBL" id="U79280">
    <property type="protein sequence ID" value="AAB50218.1"/>
    <property type="molecule type" value="mRNA"/>
</dbReference>
<organism evidence="1">
    <name type="scientific">Homo sapiens</name>
    <name type="common">Human</name>
    <dbReference type="NCBI Taxonomy" id="9606"/>
    <lineage>
        <taxon>Eukaryota</taxon>
        <taxon>Metazoa</taxon>
        <taxon>Chordata</taxon>
        <taxon>Craniata</taxon>
        <taxon>Vertebrata</taxon>
        <taxon>Euteleostomi</taxon>
        <taxon>Mammalia</taxon>
        <taxon>Eutheria</taxon>
        <taxon>Euarchontoglires</taxon>
        <taxon>Primates</taxon>
        <taxon>Haplorrhini</taxon>
        <taxon>Catarrhini</taxon>
        <taxon>Hominidae</taxon>
        <taxon>Homo</taxon>
    </lineage>
</organism>
<feature type="non-terminal residue" evidence="1">
    <location>
        <position position="1"/>
    </location>
</feature>
<name>Q99779_HUMAN</name>
<protein>
    <submittedName>
        <fullName evidence="1">Uncharacterized protein</fullName>
    </submittedName>
</protein>